<dbReference type="Pfam" id="PF00578">
    <property type="entry name" value="AhpC-TSA"/>
    <property type="match status" value="1"/>
</dbReference>
<sequence>MIQEGDAAPNVTLIAADGSPMPLAGVAKPLVLYFYPKDDTTGCTKEAQAFSNLADDFAGAGVSLLGVSRDSPKSHAKFTAKYDLRVPLATDDESVSTAFGSWVEKQMYGRTYMGMERSTFLIDADGRIAKAWRKVKVAGHAEAVLEAARGLGAKG</sequence>
<evidence type="ECO:0000256" key="8">
    <source>
        <dbReference type="ARBA" id="ARBA00032824"/>
    </source>
</evidence>
<evidence type="ECO:0000256" key="4">
    <source>
        <dbReference type="ARBA" id="ARBA00022862"/>
    </source>
</evidence>
<keyword evidence="4" id="KW-0049">Antioxidant</keyword>
<dbReference type="InterPro" id="IPR050924">
    <property type="entry name" value="Peroxiredoxin_BCP/PrxQ"/>
</dbReference>
<evidence type="ECO:0000259" key="12">
    <source>
        <dbReference type="PROSITE" id="PS51352"/>
    </source>
</evidence>
<gene>
    <name evidence="13" type="ORF">PQ455_17460</name>
</gene>
<keyword evidence="6" id="KW-1015">Disulfide bond</keyword>
<keyword evidence="14" id="KW-1185">Reference proteome</keyword>
<comment type="function">
    <text evidence="1">Thiol-specific peroxidase that catalyzes the reduction of hydrogen peroxide and organic hydroperoxides to water and alcohols, respectively. Plays a role in cell protection against oxidative stress by detoxifying peroxides and as sensor of hydrogen peroxide-mediated signaling events.</text>
</comment>
<proteinExistence type="inferred from homology"/>
<feature type="domain" description="Thioredoxin" evidence="12">
    <location>
        <begin position="2"/>
        <end position="153"/>
    </location>
</feature>
<evidence type="ECO:0000256" key="2">
    <source>
        <dbReference type="ARBA" id="ARBA00013017"/>
    </source>
</evidence>
<protein>
    <recommendedName>
        <fullName evidence="2">thioredoxin-dependent peroxiredoxin</fullName>
        <ecNumber evidence="2">1.11.1.24</ecNumber>
    </recommendedName>
    <alternativeName>
        <fullName evidence="8">Thioredoxin peroxidase</fullName>
    </alternativeName>
    <alternativeName>
        <fullName evidence="10">Thioredoxin-dependent peroxiredoxin Bcp</fullName>
    </alternativeName>
</protein>
<dbReference type="EMBL" id="CP117411">
    <property type="protein sequence ID" value="WCT73373.1"/>
    <property type="molecule type" value="Genomic_DNA"/>
</dbReference>
<evidence type="ECO:0000256" key="11">
    <source>
        <dbReference type="ARBA" id="ARBA00049091"/>
    </source>
</evidence>
<dbReference type="CDD" id="cd03017">
    <property type="entry name" value="PRX_BCP"/>
    <property type="match status" value="1"/>
</dbReference>
<organism evidence="13 14">
    <name type="scientific">Sphingomonas naphthae</name>
    <dbReference type="NCBI Taxonomy" id="1813468"/>
    <lineage>
        <taxon>Bacteria</taxon>
        <taxon>Pseudomonadati</taxon>
        <taxon>Pseudomonadota</taxon>
        <taxon>Alphaproteobacteria</taxon>
        <taxon>Sphingomonadales</taxon>
        <taxon>Sphingomonadaceae</taxon>
        <taxon>Sphingomonas</taxon>
    </lineage>
</organism>
<comment type="catalytic activity">
    <reaction evidence="11">
        <text>a hydroperoxide + [thioredoxin]-dithiol = an alcohol + [thioredoxin]-disulfide + H2O</text>
        <dbReference type="Rhea" id="RHEA:62620"/>
        <dbReference type="Rhea" id="RHEA-COMP:10698"/>
        <dbReference type="Rhea" id="RHEA-COMP:10700"/>
        <dbReference type="ChEBI" id="CHEBI:15377"/>
        <dbReference type="ChEBI" id="CHEBI:29950"/>
        <dbReference type="ChEBI" id="CHEBI:30879"/>
        <dbReference type="ChEBI" id="CHEBI:35924"/>
        <dbReference type="ChEBI" id="CHEBI:50058"/>
        <dbReference type="EC" id="1.11.1.24"/>
    </reaction>
</comment>
<evidence type="ECO:0000256" key="5">
    <source>
        <dbReference type="ARBA" id="ARBA00023002"/>
    </source>
</evidence>
<evidence type="ECO:0000256" key="3">
    <source>
        <dbReference type="ARBA" id="ARBA00022559"/>
    </source>
</evidence>
<evidence type="ECO:0000256" key="10">
    <source>
        <dbReference type="ARBA" id="ARBA00042639"/>
    </source>
</evidence>
<evidence type="ECO:0000256" key="7">
    <source>
        <dbReference type="ARBA" id="ARBA00023284"/>
    </source>
</evidence>
<evidence type="ECO:0000313" key="14">
    <source>
        <dbReference type="Proteomes" id="UP001220395"/>
    </source>
</evidence>
<keyword evidence="3" id="KW-0575">Peroxidase</keyword>
<dbReference type="PANTHER" id="PTHR42801:SF4">
    <property type="entry name" value="AHPC_TSA FAMILY PROTEIN"/>
    <property type="match status" value="1"/>
</dbReference>
<dbReference type="SUPFAM" id="SSF52833">
    <property type="entry name" value="Thioredoxin-like"/>
    <property type="match status" value="1"/>
</dbReference>
<name>A0ABY7TKA1_9SPHN</name>
<dbReference type="Proteomes" id="UP001220395">
    <property type="component" value="Chromosome"/>
</dbReference>
<comment type="similarity">
    <text evidence="9">Belongs to the peroxiredoxin family. BCP/PrxQ subfamily.</text>
</comment>
<dbReference type="EC" id="1.11.1.24" evidence="2"/>
<evidence type="ECO:0000313" key="13">
    <source>
        <dbReference type="EMBL" id="WCT73373.1"/>
    </source>
</evidence>
<dbReference type="RefSeq" id="WP_273687547.1">
    <property type="nucleotide sequence ID" value="NZ_CP117411.1"/>
</dbReference>
<keyword evidence="5" id="KW-0560">Oxidoreductase</keyword>
<evidence type="ECO:0000256" key="1">
    <source>
        <dbReference type="ARBA" id="ARBA00003330"/>
    </source>
</evidence>
<keyword evidence="7" id="KW-0676">Redox-active center</keyword>
<evidence type="ECO:0000256" key="9">
    <source>
        <dbReference type="ARBA" id="ARBA00038489"/>
    </source>
</evidence>
<dbReference type="InterPro" id="IPR013766">
    <property type="entry name" value="Thioredoxin_domain"/>
</dbReference>
<dbReference type="InterPro" id="IPR036249">
    <property type="entry name" value="Thioredoxin-like_sf"/>
</dbReference>
<accession>A0ABY7TKA1</accession>
<evidence type="ECO:0000256" key="6">
    <source>
        <dbReference type="ARBA" id="ARBA00023157"/>
    </source>
</evidence>
<dbReference type="PROSITE" id="PS51352">
    <property type="entry name" value="THIOREDOXIN_2"/>
    <property type="match status" value="1"/>
</dbReference>
<dbReference type="InterPro" id="IPR000866">
    <property type="entry name" value="AhpC/TSA"/>
</dbReference>
<dbReference type="PANTHER" id="PTHR42801">
    <property type="entry name" value="THIOREDOXIN-DEPENDENT PEROXIDE REDUCTASE"/>
    <property type="match status" value="1"/>
</dbReference>
<reference evidence="13 14" key="1">
    <citation type="submission" date="2023-02" db="EMBL/GenBank/DDBJ databases">
        <title>Genome sequence of Sphingomonas naphthae.</title>
        <authorList>
            <person name="Kim S."/>
            <person name="Heo J."/>
            <person name="Kwon S.-W."/>
        </authorList>
    </citation>
    <scope>NUCLEOTIDE SEQUENCE [LARGE SCALE GENOMIC DNA]</scope>
    <source>
        <strain evidence="13 14">KACC 18716</strain>
    </source>
</reference>
<dbReference type="Gene3D" id="3.40.30.10">
    <property type="entry name" value="Glutaredoxin"/>
    <property type="match status" value="1"/>
</dbReference>